<dbReference type="SMART" id="SM00710">
    <property type="entry name" value="PbH1"/>
    <property type="match status" value="6"/>
</dbReference>
<proteinExistence type="predicted"/>
<dbReference type="SUPFAM" id="SSF51126">
    <property type="entry name" value="Pectin lyase-like"/>
    <property type="match status" value="1"/>
</dbReference>
<dbReference type="Gene3D" id="2.160.20.10">
    <property type="entry name" value="Single-stranded right-handed beta-helix, Pectin lyase-like"/>
    <property type="match status" value="1"/>
</dbReference>
<organism evidence="2">
    <name type="scientific">marine metagenome</name>
    <dbReference type="NCBI Taxonomy" id="408172"/>
    <lineage>
        <taxon>unclassified sequences</taxon>
        <taxon>metagenomes</taxon>
        <taxon>ecological metagenomes</taxon>
    </lineage>
</organism>
<dbReference type="NCBIfam" id="TIGR03805">
    <property type="entry name" value="beta_helix_1"/>
    <property type="match status" value="1"/>
</dbReference>
<accession>A0A381Y942</accession>
<gene>
    <name evidence="2" type="ORF">METZ01_LOCUS126453</name>
</gene>
<dbReference type="EMBL" id="UINC01017682">
    <property type="protein sequence ID" value="SVA73599.1"/>
    <property type="molecule type" value="Genomic_DNA"/>
</dbReference>
<evidence type="ECO:0000313" key="2">
    <source>
        <dbReference type="EMBL" id="SVA73599.1"/>
    </source>
</evidence>
<dbReference type="AlphaFoldDB" id="A0A381Y942"/>
<sequence>MRYKAFIVSLFIISKGLAVDTEKDLQTQFILAEPGDTITIPNGTHNIKGALSIEGKDNLVIRGSGMNRSILSFAGQTEGAQGISITNSKNIILEDFSVHDTKGDAIKVQYTDGIIFRRVSAEWTGGPKESNGAYGLYPVLCQNVLIEHSVAIAASDAGIYVGQSRDIVVRYSIAVNNVAGIEIENSIDAEVYENHTYDNTGGILIFDLPDLVQKEGSHIRVYNNLIEHNNLFNFAPEGAIVGKVIPGTGVMVLATSDVHIYDNTIRNNKSVGTAIVSYFITEEAINDSLYNPYTSSIHIYNNTYERMPGLPALDYEIGQLLAIKYGRNTPDIIYDGMPDPAYINAEGIILPESNLCIQNNSEARFTNMDIENNFEKWYSPFLSDFSEDFTPFHCGITHHPVATSK</sequence>
<dbReference type="InterPro" id="IPR022442">
    <property type="entry name" value="SO_2930-like_dom"/>
</dbReference>
<dbReference type="InterPro" id="IPR011050">
    <property type="entry name" value="Pectin_lyase_fold/virulence"/>
</dbReference>
<dbReference type="InterPro" id="IPR006626">
    <property type="entry name" value="PbH1"/>
</dbReference>
<dbReference type="Pfam" id="PF13229">
    <property type="entry name" value="Beta_helix"/>
    <property type="match status" value="1"/>
</dbReference>
<dbReference type="InterPro" id="IPR039448">
    <property type="entry name" value="Beta_helix"/>
</dbReference>
<evidence type="ECO:0000259" key="1">
    <source>
        <dbReference type="Pfam" id="PF13229"/>
    </source>
</evidence>
<protein>
    <recommendedName>
        <fullName evidence="1">Right handed beta helix domain-containing protein</fullName>
    </recommendedName>
</protein>
<feature type="domain" description="Right handed beta helix" evidence="1">
    <location>
        <begin position="130"/>
        <end position="277"/>
    </location>
</feature>
<dbReference type="InterPro" id="IPR012334">
    <property type="entry name" value="Pectin_lyas_fold"/>
</dbReference>
<name>A0A381Y942_9ZZZZ</name>
<reference evidence="2" key="1">
    <citation type="submission" date="2018-05" db="EMBL/GenBank/DDBJ databases">
        <authorList>
            <person name="Lanie J.A."/>
            <person name="Ng W.-L."/>
            <person name="Kazmierczak K.M."/>
            <person name="Andrzejewski T.M."/>
            <person name="Davidsen T.M."/>
            <person name="Wayne K.J."/>
            <person name="Tettelin H."/>
            <person name="Glass J.I."/>
            <person name="Rusch D."/>
            <person name="Podicherti R."/>
            <person name="Tsui H.-C.T."/>
            <person name="Winkler M.E."/>
        </authorList>
    </citation>
    <scope>NUCLEOTIDE SEQUENCE</scope>
</reference>